<dbReference type="PANTHER" id="PTHR23517:SF3">
    <property type="entry name" value="INTEGRAL MEMBRANE TRANSPORT PROTEIN"/>
    <property type="match status" value="1"/>
</dbReference>
<dbReference type="InterPro" id="IPR050171">
    <property type="entry name" value="MFS_Transporters"/>
</dbReference>
<comment type="subcellular location">
    <subcellularLocation>
        <location evidence="1">Cell membrane</location>
        <topology evidence="1">Multi-pass membrane protein</topology>
    </subcellularLocation>
</comment>
<sequence>MTQARGDDTFRFRSIALPALLPSLLFAIGEGAVIPIIPGIAHSLGAGLAGAGLIAAMIVVGQLVGDIPSGWLVSRIGERRSMIAAAGLSLVSTVLALLAPGTVLFGIAIFLLGLSAAVFALARQAFMTSFVPVRIRARALSTLGGAFRAGWFVGPFIGGAVIALTGSVWWAFAVHISCLVAVVVILLRMPDPTAHLTQPDAGRVLVGAETTGLFRTIADNRGVLLRVGSGAGVVGALRASRMAILPLWAVSIGLSPSTTALVIGIGGAADFALFYTSGWIMDRFGRLWSVVPSILGMALALITLSFTHDLGSAAQWFVVIAIVMGVANGVGSGIIMTLSADLAPRENPAPFLGAFRFTADAGAALAPLGVSAVVAVASLPLATGLVGVVGILGAGLLIRAIPRYLPAAGRAAALEDAPPAAR</sequence>
<evidence type="ECO:0000259" key="8">
    <source>
        <dbReference type="PROSITE" id="PS50850"/>
    </source>
</evidence>
<evidence type="ECO:0000256" key="2">
    <source>
        <dbReference type="ARBA" id="ARBA00022448"/>
    </source>
</evidence>
<feature type="transmembrane region" description="Helical" evidence="7">
    <location>
        <begin position="104"/>
        <end position="122"/>
    </location>
</feature>
<name>A0ABT2GFW4_9MICO</name>
<feature type="transmembrane region" description="Helical" evidence="7">
    <location>
        <begin position="41"/>
        <end position="60"/>
    </location>
</feature>
<evidence type="ECO:0000256" key="6">
    <source>
        <dbReference type="ARBA" id="ARBA00023136"/>
    </source>
</evidence>
<dbReference type="InterPro" id="IPR020846">
    <property type="entry name" value="MFS_dom"/>
</dbReference>
<keyword evidence="2" id="KW-0813">Transport</keyword>
<dbReference type="Gene3D" id="1.20.1250.20">
    <property type="entry name" value="MFS general substrate transporter like domains"/>
    <property type="match status" value="2"/>
</dbReference>
<dbReference type="InterPro" id="IPR001958">
    <property type="entry name" value="Tet-R_TetA/multi-R_MdtG-like"/>
</dbReference>
<feature type="transmembrane region" description="Helical" evidence="7">
    <location>
        <begin position="247"/>
        <end position="275"/>
    </location>
</feature>
<comment type="caution">
    <text evidence="9">The sequence shown here is derived from an EMBL/GenBank/DDBJ whole genome shotgun (WGS) entry which is preliminary data.</text>
</comment>
<dbReference type="PANTHER" id="PTHR23517">
    <property type="entry name" value="RESISTANCE PROTEIN MDTM, PUTATIVE-RELATED-RELATED"/>
    <property type="match status" value="1"/>
</dbReference>
<feature type="domain" description="Major facilitator superfamily (MFS) profile" evidence="8">
    <location>
        <begin position="15"/>
        <end position="405"/>
    </location>
</feature>
<feature type="transmembrane region" description="Helical" evidence="7">
    <location>
        <begin position="287"/>
        <end position="307"/>
    </location>
</feature>
<organism evidence="9 10">
    <name type="scientific">Herbiconiux gentiana</name>
    <dbReference type="NCBI Taxonomy" id="2970912"/>
    <lineage>
        <taxon>Bacteria</taxon>
        <taxon>Bacillati</taxon>
        <taxon>Actinomycetota</taxon>
        <taxon>Actinomycetes</taxon>
        <taxon>Micrococcales</taxon>
        <taxon>Microbacteriaceae</taxon>
        <taxon>Herbiconiux</taxon>
    </lineage>
</organism>
<evidence type="ECO:0000256" key="7">
    <source>
        <dbReference type="SAM" id="Phobius"/>
    </source>
</evidence>
<protein>
    <submittedName>
        <fullName evidence="9">MFS transporter</fullName>
    </submittedName>
</protein>
<dbReference type="SUPFAM" id="SSF103473">
    <property type="entry name" value="MFS general substrate transporter"/>
    <property type="match status" value="1"/>
</dbReference>
<dbReference type="Proteomes" id="UP001165580">
    <property type="component" value="Unassembled WGS sequence"/>
</dbReference>
<feature type="transmembrane region" description="Helical" evidence="7">
    <location>
        <begin position="81"/>
        <end position="98"/>
    </location>
</feature>
<feature type="transmembrane region" description="Helical" evidence="7">
    <location>
        <begin position="382"/>
        <end position="401"/>
    </location>
</feature>
<dbReference type="PROSITE" id="PS50850">
    <property type="entry name" value="MFS"/>
    <property type="match status" value="1"/>
</dbReference>
<evidence type="ECO:0000256" key="5">
    <source>
        <dbReference type="ARBA" id="ARBA00022989"/>
    </source>
</evidence>
<evidence type="ECO:0000313" key="10">
    <source>
        <dbReference type="Proteomes" id="UP001165580"/>
    </source>
</evidence>
<keyword evidence="3" id="KW-1003">Cell membrane</keyword>
<proteinExistence type="predicted"/>
<reference evidence="9" key="1">
    <citation type="submission" date="2022-08" db="EMBL/GenBank/DDBJ databases">
        <authorList>
            <person name="Deng Y."/>
            <person name="Han X.-F."/>
            <person name="Zhang Y.-Q."/>
        </authorList>
    </citation>
    <scope>NUCLEOTIDE SEQUENCE</scope>
    <source>
        <strain evidence="9">CPCC 205716</strain>
    </source>
</reference>
<keyword evidence="4 7" id="KW-0812">Transmembrane</keyword>
<dbReference type="Pfam" id="PF07690">
    <property type="entry name" value="MFS_1"/>
    <property type="match status" value="2"/>
</dbReference>
<evidence type="ECO:0000256" key="4">
    <source>
        <dbReference type="ARBA" id="ARBA00022692"/>
    </source>
</evidence>
<evidence type="ECO:0000256" key="1">
    <source>
        <dbReference type="ARBA" id="ARBA00004651"/>
    </source>
</evidence>
<dbReference type="RefSeq" id="WP_259486640.1">
    <property type="nucleotide sequence ID" value="NZ_JANTEZ010000004.1"/>
</dbReference>
<keyword evidence="5 7" id="KW-1133">Transmembrane helix</keyword>
<accession>A0ABT2GFW4</accession>
<keyword evidence="10" id="KW-1185">Reference proteome</keyword>
<feature type="transmembrane region" description="Helical" evidence="7">
    <location>
        <begin position="313"/>
        <end position="336"/>
    </location>
</feature>
<dbReference type="InterPro" id="IPR011701">
    <property type="entry name" value="MFS"/>
</dbReference>
<evidence type="ECO:0000313" key="9">
    <source>
        <dbReference type="EMBL" id="MCS5715128.1"/>
    </source>
</evidence>
<feature type="transmembrane region" description="Helical" evidence="7">
    <location>
        <begin position="143"/>
        <end position="162"/>
    </location>
</feature>
<gene>
    <name evidence="9" type="ORF">NVV95_11255</name>
</gene>
<evidence type="ECO:0000256" key="3">
    <source>
        <dbReference type="ARBA" id="ARBA00022475"/>
    </source>
</evidence>
<dbReference type="EMBL" id="JANTEZ010000004">
    <property type="protein sequence ID" value="MCS5715128.1"/>
    <property type="molecule type" value="Genomic_DNA"/>
</dbReference>
<dbReference type="InterPro" id="IPR036259">
    <property type="entry name" value="MFS_trans_sf"/>
</dbReference>
<feature type="transmembrane region" description="Helical" evidence="7">
    <location>
        <begin position="168"/>
        <end position="187"/>
    </location>
</feature>
<dbReference type="PRINTS" id="PR01035">
    <property type="entry name" value="TCRTETA"/>
</dbReference>
<keyword evidence="6 7" id="KW-0472">Membrane</keyword>